<proteinExistence type="predicted"/>
<evidence type="ECO:0000256" key="6">
    <source>
        <dbReference type="ARBA" id="ARBA00039272"/>
    </source>
</evidence>
<dbReference type="Proteomes" id="UP001281761">
    <property type="component" value="Unassembled WGS sequence"/>
</dbReference>
<accession>A0ABQ9YA39</accession>
<reference evidence="9 10" key="1">
    <citation type="journal article" date="2022" name="bioRxiv">
        <title>Genomics of Preaxostyla Flagellates Illuminates Evolutionary Transitions and the Path Towards Mitochondrial Loss.</title>
        <authorList>
            <person name="Novak L.V.F."/>
            <person name="Treitli S.C."/>
            <person name="Pyrih J."/>
            <person name="Halakuc P."/>
            <person name="Pipaliya S.V."/>
            <person name="Vacek V."/>
            <person name="Brzon O."/>
            <person name="Soukal P."/>
            <person name="Eme L."/>
            <person name="Dacks J.B."/>
            <person name="Karnkowska A."/>
            <person name="Elias M."/>
            <person name="Hampl V."/>
        </authorList>
    </citation>
    <scope>NUCLEOTIDE SEQUENCE [LARGE SCALE GENOMIC DNA]</scope>
    <source>
        <strain evidence="9">NAU3</strain>
        <tissue evidence="9">Gut</tissue>
    </source>
</reference>
<dbReference type="EMBL" id="JARBJD010000022">
    <property type="protein sequence ID" value="KAK2960569.1"/>
    <property type="molecule type" value="Genomic_DNA"/>
</dbReference>
<dbReference type="PANTHER" id="PTHR12968">
    <property type="entry name" value="B9 DOMAIN-CONTAINING"/>
    <property type="match status" value="1"/>
</dbReference>
<feature type="coiled-coil region" evidence="7">
    <location>
        <begin position="438"/>
        <end position="549"/>
    </location>
</feature>
<evidence type="ECO:0000256" key="2">
    <source>
        <dbReference type="ARBA" id="ARBA00022490"/>
    </source>
</evidence>
<keyword evidence="7" id="KW-0175">Coiled coil</keyword>
<name>A0ABQ9YA39_9EUKA</name>
<keyword evidence="5" id="KW-0966">Cell projection</keyword>
<keyword evidence="3" id="KW-0970">Cilium biogenesis/degradation</keyword>
<keyword evidence="10" id="KW-1185">Reference proteome</keyword>
<evidence type="ECO:0000256" key="1">
    <source>
        <dbReference type="ARBA" id="ARBA00004120"/>
    </source>
</evidence>
<dbReference type="PANTHER" id="PTHR12968:SF2">
    <property type="entry name" value="B9 DOMAIN-CONTAINING PROTEIN 2"/>
    <property type="match status" value="1"/>
</dbReference>
<feature type="compositionally biased region" description="Polar residues" evidence="8">
    <location>
        <begin position="45"/>
        <end position="59"/>
    </location>
</feature>
<feature type="coiled-coil region" evidence="7">
    <location>
        <begin position="326"/>
        <end position="353"/>
    </location>
</feature>
<evidence type="ECO:0000256" key="3">
    <source>
        <dbReference type="ARBA" id="ARBA00022794"/>
    </source>
</evidence>
<evidence type="ECO:0000256" key="4">
    <source>
        <dbReference type="ARBA" id="ARBA00023212"/>
    </source>
</evidence>
<dbReference type="Pfam" id="PF07162">
    <property type="entry name" value="B9-C2"/>
    <property type="match status" value="1"/>
</dbReference>
<feature type="coiled-coil region" evidence="7">
    <location>
        <begin position="385"/>
        <end position="412"/>
    </location>
</feature>
<organism evidence="9 10">
    <name type="scientific">Blattamonas nauphoetae</name>
    <dbReference type="NCBI Taxonomy" id="2049346"/>
    <lineage>
        <taxon>Eukaryota</taxon>
        <taxon>Metamonada</taxon>
        <taxon>Preaxostyla</taxon>
        <taxon>Oxymonadida</taxon>
        <taxon>Blattamonas</taxon>
    </lineage>
</organism>
<evidence type="ECO:0000256" key="8">
    <source>
        <dbReference type="SAM" id="MobiDB-lite"/>
    </source>
</evidence>
<keyword evidence="2" id="KW-0963">Cytoplasm</keyword>
<dbReference type="InterPro" id="IPR010796">
    <property type="entry name" value="C2_B9-type_dom"/>
</dbReference>
<sequence length="769" mass="88854">MEQSSPPSCSPQSFLLQLSKEIQETRKLYSELSDDYNSLLQIASQTTSANNNTPTQTRKGSLEQELLRSKESVSKLREYDETFHSQLEEQLNTIKTNDMKIKTLHDELGTLQKRLILVEREAQQKEQTLQALQGKVLRSHQIKKEREAQEASLAKQTEKANLHRQELEEMIEEYQQDNVVLGRDLNTLEEQLQSKEMDMNELATLRNELAVTREAQERKDRESLLLDQEYKRLVEALSKLDVRIQYAEKKERETSRAITHSNHQLQQALSMSQEVRTKATIAQQTHKDCKLRLQDVEQHTMRNQEHSRNEIQKMLNSQVDPLKQQISVAEFEIEQLDKQIISVQKENEFILSQLRIAPSPVFSMNVTTSTEERRPTAIPTAIVSMQDNSKSIDQLKRELNTLKQAKDRTISDIAKEKIDHARKVKQRQNEISTLQISLKQERKHSSSLRSNFRQLEDKNQDEYHRQVQIEIQQQIDSKRQMTQNKLLRMQSTLNQLQDDIQKEREGLGISVDGKQQSIQSLIEQSRTEKNNLLTEREHLNADIEQCQLDIQQSSYQMNQLTSLHGMSTAEITRLETDQIYSTQKETSMRMAELYVIGELVGATGFSSKSLCCRYSIVYGEGWDLHSGEATGQTQTDYAQNEMTIWSHPLDLQFSLSTILGWPKISVQVFKIDSYGNYDLEGYGHIQIPQSTGTFNMKCVTWKPIGSSKEEYAQKFLGVTPRLANDSIISNGDDRRFLRTQTSGLVYLKLGIITREMEKYGIVTEEQSED</sequence>
<evidence type="ECO:0000313" key="9">
    <source>
        <dbReference type="EMBL" id="KAK2960569.1"/>
    </source>
</evidence>
<evidence type="ECO:0000313" key="10">
    <source>
        <dbReference type="Proteomes" id="UP001281761"/>
    </source>
</evidence>
<keyword evidence="4" id="KW-0206">Cytoskeleton</keyword>
<feature type="region of interest" description="Disordered" evidence="8">
    <location>
        <begin position="45"/>
        <end position="64"/>
    </location>
</feature>
<comment type="caution">
    <text evidence="9">The sequence shown here is derived from an EMBL/GenBank/DDBJ whole genome shotgun (WGS) entry which is preliminary data.</text>
</comment>
<evidence type="ECO:0000256" key="5">
    <source>
        <dbReference type="ARBA" id="ARBA00023273"/>
    </source>
</evidence>
<dbReference type="PROSITE" id="PS51381">
    <property type="entry name" value="C2_B9"/>
    <property type="match status" value="1"/>
</dbReference>
<evidence type="ECO:0000256" key="7">
    <source>
        <dbReference type="SAM" id="Coils"/>
    </source>
</evidence>
<protein>
    <recommendedName>
        <fullName evidence="6">B9 domain-containing protein 2</fullName>
    </recommendedName>
</protein>
<gene>
    <name evidence="9" type="ORF">BLNAU_4467</name>
</gene>
<feature type="coiled-coil region" evidence="7">
    <location>
        <begin position="101"/>
        <end position="222"/>
    </location>
</feature>
<comment type="subcellular location">
    <subcellularLocation>
        <location evidence="1">Cytoplasm</location>
        <location evidence="1">Cytoskeleton</location>
        <location evidence="1">Cilium basal body</location>
    </subcellularLocation>
</comment>